<accession>A0AAD4NXB7</accession>
<evidence type="ECO:0000256" key="1">
    <source>
        <dbReference type="SAM" id="MobiDB-lite"/>
    </source>
</evidence>
<evidence type="ECO:0000313" key="3">
    <source>
        <dbReference type="Proteomes" id="UP001190926"/>
    </source>
</evidence>
<name>A0AAD4NXB7_PERFH</name>
<dbReference type="AlphaFoldDB" id="A0AAD4NXB7"/>
<evidence type="ECO:0000313" key="2">
    <source>
        <dbReference type="EMBL" id="KAH6755522.1"/>
    </source>
</evidence>
<gene>
    <name evidence="2" type="ORF">C2S53_011876</name>
</gene>
<protein>
    <submittedName>
        <fullName evidence="2">Protein kinase superfamily protein</fullName>
    </submittedName>
</protein>
<keyword evidence="2" id="KW-0808">Transferase</keyword>
<feature type="compositionally biased region" description="Gly residues" evidence="1">
    <location>
        <begin position="1"/>
        <end position="10"/>
    </location>
</feature>
<feature type="compositionally biased region" description="Basic and acidic residues" evidence="1">
    <location>
        <begin position="12"/>
        <end position="21"/>
    </location>
</feature>
<organism evidence="2 3">
    <name type="scientific">Perilla frutescens var. hirtella</name>
    <name type="common">Perilla citriodora</name>
    <name type="synonym">Perilla setoyensis</name>
    <dbReference type="NCBI Taxonomy" id="608512"/>
    <lineage>
        <taxon>Eukaryota</taxon>
        <taxon>Viridiplantae</taxon>
        <taxon>Streptophyta</taxon>
        <taxon>Embryophyta</taxon>
        <taxon>Tracheophyta</taxon>
        <taxon>Spermatophyta</taxon>
        <taxon>Magnoliopsida</taxon>
        <taxon>eudicotyledons</taxon>
        <taxon>Gunneridae</taxon>
        <taxon>Pentapetalae</taxon>
        <taxon>asterids</taxon>
        <taxon>lamiids</taxon>
        <taxon>Lamiales</taxon>
        <taxon>Lamiaceae</taxon>
        <taxon>Nepetoideae</taxon>
        <taxon>Elsholtzieae</taxon>
        <taxon>Perilla</taxon>
    </lineage>
</organism>
<keyword evidence="2" id="KW-0418">Kinase</keyword>
<sequence>MARQGEGGGSKQEPREREDGNRPGGGGSAGIKRKGWLRDGWQWRKKSRYTY</sequence>
<comment type="caution">
    <text evidence="2">The sequence shown here is derived from an EMBL/GenBank/DDBJ whole genome shotgun (WGS) entry which is preliminary data.</text>
</comment>
<proteinExistence type="predicted"/>
<feature type="region of interest" description="Disordered" evidence="1">
    <location>
        <begin position="1"/>
        <end position="37"/>
    </location>
</feature>
<keyword evidence="3" id="KW-1185">Reference proteome</keyword>
<reference evidence="2 3" key="1">
    <citation type="journal article" date="2021" name="Nat. Commun.">
        <title>Incipient diploidization of the medicinal plant Perilla within 10,000 years.</title>
        <authorList>
            <person name="Zhang Y."/>
            <person name="Shen Q."/>
            <person name="Leng L."/>
            <person name="Zhang D."/>
            <person name="Chen S."/>
            <person name="Shi Y."/>
            <person name="Ning Z."/>
            <person name="Chen S."/>
        </authorList>
    </citation>
    <scope>NUCLEOTIDE SEQUENCE [LARGE SCALE GENOMIC DNA]</scope>
    <source>
        <strain evidence="3">cv. PC099</strain>
    </source>
</reference>
<dbReference type="Proteomes" id="UP001190926">
    <property type="component" value="Unassembled WGS sequence"/>
</dbReference>
<dbReference type="GO" id="GO:0016301">
    <property type="term" value="F:kinase activity"/>
    <property type="evidence" value="ECO:0007669"/>
    <property type="project" value="UniProtKB-KW"/>
</dbReference>
<dbReference type="EMBL" id="SDAM02029600">
    <property type="protein sequence ID" value="KAH6755522.1"/>
    <property type="molecule type" value="Genomic_DNA"/>
</dbReference>